<organism evidence="3 4">
    <name type="scientific">Ephemerocybe angulata</name>
    <dbReference type="NCBI Taxonomy" id="980116"/>
    <lineage>
        <taxon>Eukaryota</taxon>
        <taxon>Fungi</taxon>
        <taxon>Dikarya</taxon>
        <taxon>Basidiomycota</taxon>
        <taxon>Agaricomycotina</taxon>
        <taxon>Agaricomycetes</taxon>
        <taxon>Agaricomycetidae</taxon>
        <taxon>Agaricales</taxon>
        <taxon>Agaricineae</taxon>
        <taxon>Psathyrellaceae</taxon>
        <taxon>Ephemerocybe</taxon>
    </lineage>
</organism>
<reference evidence="3 4" key="1">
    <citation type="submission" date="2020-07" db="EMBL/GenBank/DDBJ databases">
        <title>Comparative genomics of pyrophilous fungi reveals a link between fire events and developmental genes.</title>
        <authorList>
            <consortium name="DOE Joint Genome Institute"/>
            <person name="Steindorff A.S."/>
            <person name="Carver A."/>
            <person name="Calhoun S."/>
            <person name="Stillman K."/>
            <person name="Liu H."/>
            <person name="Lipzen A."/>
            <person name="Pangilinan J."/>
            <person name="Labutti K."/>
            <person name="Bruns T.D."/>
            <person name="Grigoriev I.V."/>
        </authorList>
    </citation>
    <scope>NUCLEOTIDE SEQUENCE [LARGE SCALE GENOMIC DNA]</scope>
    <source>
        <strain evidence="3 4">CBS 144469</strain>
    </source>
</reference>
<keyword evidence="2" id="KW-0472">Membrane</keyword>
<evidence type="ECO:0000313" key="3">
    <source>
        <dbReference type="EMBL" id="KAF6748817.1"/>
    </source>
</evidence>
<keyword evidence="2" id="KW-0812">Transmembrane</keyword>
<evidence type="ECO:0000256" key="2">
    <source>
        <dbReference type="SAM" id="Phobius"/>
    </source>
</evidence>
<feature type="transmembrane region" description="Helical" evidence="2">
    <location>
        <begin position="207"/>
        <end position="227"/>
    </location>
</feature>
<sequence>MPPTLSATEIQQISKGVSISIGQNEVTYIWCSSNRTLGKWLYLCTRYFNLVAVGLYLCEIAAGRAYWSKYGQFWSLDMFTFPCNRLLPTRNSCMPRRDALALPLRITSRSEDASDKVVHRRLFDSPIVTLGAVYRSSFTAISPPRLQDQAVGRCFYGFGQRELWINASYLRSAWAAFLMCIAIITFIKRWRNHRGKLLPIIRREGALYYMCAAALTLLWAIATLPNVNGMDPYAIFPAKAQRNNRKLCDDLEVDVRRGTDRGKGGLGLSNENWKIVEINLRPGYRVCFRKRDSTEGRPGLYSHRERVRQSGDRMWLTAGHLRSVDGTQQEAKAKGQRAGAYHLYLSFSLSALGDVDGGRLSPIAQGPPPRTRRRLPQHFVDCDAGILYILREYGGGGDLSSVIKQASETSHGRRSSGSGSSVVVGEDGGGEGDGDRRFRIGI</sequence>
<name>A0A8H6M236_9AGAR</name>
<gene>
    <name evidence="3" type="ORF">DFP72DRAFT_853201</name>
</gene>
<evidence type="ECO:0000256" key="1">
    <source>
        <dbReference type="SAM" id="MobiDB-lite"/>
    </source>
</evidence>
<accession>A0A8H6M236</accession>
<feature type="compositionally biased region" description="Low complexity" evidence="1">
    <location>
        <begin position="415"/>
        <end position="425"/>
    </location>
</feature>
<keyword evidence="2" id="KW-1133">Transmembrane helix</keyword>
<comment type="caution">
    <text evidence="3">The sequence shown here is derived from an EMBL/GenBank/DDBJ whole genome shotgun (WGS) entry which is preliminary data.</text>
</comment>
<feature type="region of interest" description="Disordered" evidence="1">
    <location>
        <begin position="405"/>
        <end position="442"/>
    </location>
</feature>
<dbReference type="Proteomes" id="UP000521943">
    <property type="component" value="Unassembled WGS sequence"/>
</dbReference>
<feature type="transmembrane region" description="Helical" evidence="2">
    <location>
        <begin position="169"/>
        <end position="187"/>
    </location>
</feature>
<keyword evidence="4" id="KW-1185">Reference proteome</keyword>
<protein>
    <submittedName>
        <fullName evidence="3">Uncharacterized protein</fullName>
    </submittedName>
</protein>
<proteinExistence type="predicted"/>
<dbReference type="EMBL" id="JACGCI010000068">
    <property type="protein sequence ID" value="KAF6748817.1"/>
    <property type="molecule type" value="Genomic_DNA"/>
</dbReference>
<dbReference type="AlphaFoldDB" id="A0A8H6M236"/>
<feature type="compositionally biased region" description="Basic and acidic residues" evidence="1">
    <location>
        <begin position="433"/>
        <end position="442"/>
    </location>
</feature>
<evidence type="ECO:0000313" key="4">
    <source>
        <dbReference type="Proteomes" id="UP000521943"/>
    </source>
</evidence>